<proteinExistence type="predicted"/>
<name>A0ABD1WZ88_9LAMI</name>
<keyword evidence="3" id="KW-1185">Reference proteome</keyword>
<evidence type="ECO:0000313" key="3">
    <source>
        <dbReference type="Proteomes" id="UP001604277"/>
    </source>
</evidence>
<accession>A0ABD1WZ88</accession>
<protein>
    <submittedName>
        <fullName evidence="2">Uncharacterized protein</fullName>
    </submittedName>
</protein>
<feature type="chain" id="PRO_5044746531" evidence="1">
    <location>
        <begin position="19"/>
        <end position="140"/>
    </location>
</feature>
<dbReference type="Proteomes" id="UP001604277">
    <property type="component" value="Unassembled WGS sequence"/>
</dbReference>
<gene>
    <name evidence="2" type="ORF">Fot_08656</name>
</gene>
<dbReference type="AlphaFoldDB" id="A0ABD1WZ88"/>
<dbReference type="EMBL" id="JBFOLJ010000002">
    <property type="protein sequence ID" value="KAL2555037.1"/>
    <property type="molecule type" value="Genomic_DNA"/>
</dbReference>
<reference evidence="3" key="1">
    <citation type="submission" date="2024-07" db="EMBL/GenBank/DDBJ databases">
        <title>Two chromosome-level genome assemblies of Korean endemic species Abeliophyllum distichum and Forsythia ovata (Oleaceae).</title>
        <authorList>
            <person name="Jang H."/>
        </authorList>
    </citation>
    <scope>NUCLEOTIDE SEQUENCE [LARGE SCALE GENOMIC DNA]</scope>
</reference>
<evidence type="ECO:0000313" key="2">
    <source>
        <dbReference type="EMBL" id="KAL2555037.1"/>
    </source>
</evidence>
<feature type="signal peptide" evidence="1">
    <location>
        <begin position="1"/>
        <end position="18"/>
    </location>
</feature>
<organism evidence="2 3">
    <name type="scientific">Forsythia ovata</name>
    <dbReference type="NCBI Taxonomy" id="205694"/>
    <lineage>
        <taxon>Eukaryota</taxon>
        <taxon>Viridiplantae</taxon>
        <taxon>Streptophyta</taxon>
        <taxon>Embryophyta</taxon>
        <taxon>Tracheophyta</taxon>
        <taxon>Spermatophyta</taxon>
        <taxon>Magnoliopsida</taxon>
        <taxon>eudicotyledons</taxon>
        <taxon>Gunneridae</taxon>
        <taxon>Pentapetalae</taxon>
        <taxon>asterids</taxon>
        <taxon>lamiids</taxon>
        <taxon>Lamiales</taxon>
        <taxon>Oleaceae</taxon>
        <taxon>Forsythieae</taxon>
        <taxon>Forsythia</taxon>
    </lineage>
</organism>
<comment type="caution">
    <text evidence="2">The sequence shown here is derived from an EMBL/GenBank/DDBJ whole genome shotgun (WGS) entry which is preliminary data.</text>
</comment>
<keyword evidence="1" id="KW-0732">Signal</keyword>
<sequence>MAWCQIRMLSCLKAIIVGTLPSTNQESRFICGQLDNNLLTLPAAESVAEDSILSSEATSVDAPSTKNAGLPIPVHPSVDAYTYPQQSAVQDPITGGEPIISSSYGGDHMDNIAVETELRIYIFRRVAFSLHHKVEFLLVD</sequence>
<evidence type="ECO:0000256" key="1">
    <source>
        <dbReference type="SAM" id="SignalP"/>
    </source>
</evidence>